<gene>
    <name evidence="2" type="ORF">SAMN05216389_111136</name>
</gene>
<dbReference type="RefSeq" id="WP_090870497.1">
    <property type="nucleotide sequence ID" value="NZ_FOHE01000011.1"/>
</dbReference>
<evidence type="ECO:0000313" key="3">
    <source>
        <dbReference type="Proteomes" id="UP000198618"/>
    </source>
</evidence>
<protein>
    <submittedName>
        <fullName evidence="2">Sporulation protein YtrH</fullName>
    </submittedName>
</protein>
<reference evidence="2 3" key="1">
    <citation type="submission" date="2016-10" db="EMBL/GenBank/DDBJ databases">
        <authorList>
            <person name="de Groot N.N."/>
        </authorList>
    </citation>
    <scope>NUCLEOTIDE SEQUENCE [LARGE SCALE GENOMIC DNA]</scope>
    <source>
        <strain evidence="2 3">IBRC-M 10780</strain>
    </source>
</reference>
<keyword evidence="1" id="KW-0812">Transmembrane</keyword>
<name>A0A1I0EI38_9BACI</name>
<dbReference type="AlphaFoldDB" id="A0A1I0EI38"/>
<organism evidence="2 3">
    <name type="scientific">Oceanobacillus limi</name>
    <dbReference type="NCBI Taxonomy" id="930131"/>
    <lineage>
        <taxon>Bacteria</taxon>
        <taxon>Bacillati</taxon>
        <taxon>Bacillota</taxon>
        <taxon>Bacilli</taxon>
        <taxon>Bacillales</taxon>
        <taxon>Bacillaceae</taxon>
        <taxon>Oceanobacillus</taxon>
    </lineage>
</organism>
<dbReference type="InterPro" id="IPR025689">
    <property type="entry name" value="Spore_YtrH"/>
</dbReference>
<proteinExistence type="predicted"/>
<evidence type="ECO:0000313" key="2">
    <source>
        <dbReference type="EMBL" id="SET44806.1"/>
    </source>
</evidence>
<accession>A0A1I0EI38</accession>
<dbReference type="Pfam" id="PF14034">
    <property type="entry name" value="Spore_YtrH"/>
    <property type="match status" value="1"/>
</dbReference>
<feature type="transmembrane region" description="Helical" evidence="1">
    <location>
        <begin position="85"/>
        <end position="106"/>
    </location>
</feature>
<keyword evidence="1" id="KW-1133">Transmembrane helix</keyword>
<keyword evidence="1" id="KW-0472">Membrane</keyword>
<feature type="transmembrane region" description="Helical" evidence="1">
    <location>
        <begin position="6"/>
        <end position="29"/>
    </location>
</feature>
<keyword evidence="3" id="KW-1185">Reference proteome</keyword>
<evidence type="ECO:0000256" key="1">
    <source>
        <dbReference type="SAM" id="Phobius"/>
    </source>
</evidence>
<dbReference type="Proteomes" id="UP000198618">
    <property type="component" value="Unassembled WGS sequence"/>
</dbReference>
<dbReference type="STRING" id="930131.SAMN05216389_111136"/>
<dbReference type="EMBL" id="FOHE01000011">
    <property type="protein sequence ID" value="SET44806.1"/>
    <property type="molecule type" value="Genomic_DNA"/>
</dbReference>
<dbReference type="OrthoDB" id="2381692at2"/>
<sequence length="111" mass="11787">MEERFFASLIHCFFIAFGVIIGGTLIGSIGAFATGDAPFTEMNRLAKKLRIWAIVAAIGGTFDAIENLEKSLGPDGSSIDIVKQGLLILSAMGGVKGAMLLIGWLIQEEIT</sequence>